<dbReference type="InterPro" id="IPR000182">
    <property type="entry name" value="GNAT_dom"/>
</dbReference>
<proteinExistence type="predicted"/>
<dbReference type="InterPro" id="IPR016181">
    <property type="entry name" value="Acyl_CoA_acyltransferase"/>
</dbReference>
<accession>X0PEG1</accession>
<dbReference type="Pfam" id="PF13302">
    <property type="entry name" value="Acetyltransf_3"/>
    <property type="match status" value="1"/>
</dbReference>
<evidence type="ECO:0000259" key="1">
    <source>
        <dbReference type="PROSITE" id="PS51186"/>
    </source>
</evidence>
<dbReference type="PANTHER" id="PTHR43792">
    <property type="entry name" value="GNAT FAMILY, PUTATIVE (AFU_ORTHOLOGUE AFUA_3G00765)-RELATED-RELATED"/>
    <property type="match status" value="1"/>
</dbReference>
<dbReference type="RefSeq" id="WP_035452612.1">
    <property type="nucleotide sequence ID" value="NZ_AZGA01000087.1"/>
</dbReference>
<dbReference type="Proteomes" id="UP000051236">
    <property type="component" value="Unassembled WGS sequence"/>
</dbReference>
<dbReference type="GO" id="GO:0016747">
    <property type="term" value="F:acyltransferase activity, transferring groups other than amino-acyl groups"/>
    <property type="evidence" value="ECO:0007669"/>
    <property type="project" value="InterPro"/>
</dbReference>
<dbReference type="PROSITE" id="PS51186">
    <property type="entry name" value="GNAT"/>
    <property type="match status" value="1"/>
</dbReference>
<sequence length="176" mass="20397">MIFETKRLYTRPLIVSDIVNLNQTLMDVQAMYAYAHAFKPAEVLAWYQRQVQRYQQDGFGLWALIRKEDQQFVGQCGLTKQTFNGAPIVEIGYLLQRDFWHHGYAIEAARAAKQYAFEQLELARVWSVIRDNNLASMNVAIRNGMLVRGKEIKHYYGLDMPHFGFAVDQNKSNSNS</sequence>
<keyword evidence="3" id="KW-1185">Reference proteome</keyword>
<name>X0PEG1_9LACO</name>
<dbReference type="PATRIC" id="fig|1423734.3.peg.1409"/>
<dbReference type="SUPFAM" id="SSF55729">
    <property type="entry name" value="Acyl-CoA N-acyltransferases (Nat)"/>
    <property type="match status" value="1"/>
</dbReference>
<feature type="domain" description="N-acetyltransferase" evidence="1">
    <location>
        <begin position="16"/>
        <end position="161"/>
    </location>
</feature>
<reference evidence="2 3" key="1">
    <citation type="journal article" date="2015" name="Genome Announc.">
        <title>Expanding the biotechnology potential of lactobacilli through comparative genomics of 213 strains and associated genera.</title>
        <authorList>
            <person name="Sun Z."/>
            <person name="Harris H.M."/>
            <person name="McCann A."/>
            <person name="Guo C."/>
            <person name="Argimon S."/>
            <person name="Zhang W."/>
            <person name="Yang X."/>
            <person name="Jeffery I.B."/>
            <person name="Cooney J.C."/>
            <person name="Kagawa T.F."/>
            <person name="Liu W."/>
            <person name="Song Y."/>
            <person name="Salvetti E."/>
            <person name="Wrobel A."/>
            <person name="Rasinkangas P."/>
            <person name="Parkhill J."/>
            <person name="Rea M.C."/>
            <person name="O'Sullivan O."/>
            <person name="Ritari J."/>
            <person name="Douillard F.P."/>
            <person name="Paul Ross R."/>
            <person name="Yang R."/>
            <person name="Briner A.E."/>
            <person name="Felis G.E."/>
            <person name="de Vos W.M."/>
            <person name="Barrangou R."/>
            <person name="Klaenhammer T.R."/>
            <person name="Caufield P.W."/>
            <person name="Cui Y."/>
            <person name="Zhang H."/>
            <person name="O'Toole P.W."/>
        </authorList>
    </citation>
    <scope>NUCLEOTIDE SEQUENCE [LARGE SCALE GENOMIC DNA]</scope>
    <source>
        <strain evidence="2 3">DSM 18527</strain>
    </source>
</reference>
<comment type="caution">
    <text evidence="2">The sequence shown here is derived from an EMBL/GenBank/DDBJ whole genome shotgun (WGS) entry which is preliminary data.</text>
</comment>
<dbReference type="EMBL" id="AZGA01000087">
    <property type="protein sequence ID" value="KRM30836.1"/>
    <property type="molecule type" value="Genomic_DNA"/>
</dbReference>
<evidence type="ECO:0000313" key="3">
    <source>
        <dbReference type="Proteomes" id="UP000051236"/>
    </source>
</evidence>
<dbReference type="STRING" id="1423734.FC83_GL001394"/>
<evidence type="ECO:0000313" key="2">
    <source>
        <dbReference type="EMBL" id="KRM30836.1"/>
    </source>
</evidence>
<dbReference type="OrthoDB" id="9798081at2"/>
<gene>
    <name evidence="2" type="ORF">FC83_GL001394</name>
</gene>
<dbReference type="PANTHER" id="PTHR43792:SF1">
    <property type="entry name" value="N-ACETYLTRANSFERASE DOMAIN-CONTAINING PROTEIN"/>
    <property type="match status" value="1"/>
</dbReference>
<dbReference type="AlphaFoldDB" id="X0PEG1"/>
<protein>
    <recommendedName>
        <fullName evidence="1">N-acetyltransferase domain-containing protein</fullName>
    </recommendedName>
</protein>
<organism evidence="2 3">
    <name type="scientific">Agrilactobacillus composti DSM 18527 = JCM 14202</name>
    <dbReference type="NCBI Taxonomy" id="1423734"/>
    <lineage>
        <taxon>Bacteria</taxon>
        <taxon>Bacillati</taxon>
        <taxon>Bacillota</taxon>
        <taxon>Bacilli</taxon>
        <taxon>Lactobacillales</taxon>
        <taxon>Lactobacillaceae</taxon>
        <taxon>Agrilactobacillus</taxon>
    </lineage>
</organism>
<dbReference type="Gene3D" id="3.40.630.30">
    <property type="match status" value="1"/>
</dbReference>
<dbReference type="InterPro" id="IPR051531">
    <property type="entry name" value="N-acetyltransferase"/>
</dbReference>
<dbReference type="eggNOG" id="COG1670">
    <property type="taxonomic scope" value="Bacteria"/>
</dbReference>